<dbReference type="AlphaFoldDB" id="A0A8S3A6E1"/>
<name>A0A8S3A6E1_9BILA</name>
<organism evidence="1 2">
    <name type="scientific">Didymodactylos carnosus</name>
    <dbReference type="NCBI Taxonomy" id="1234261"/>
    <lineage>
        <taxon>Eukaryota</taxon>
        <taxon>Metazoa</taxon>
        <taxon>Spiralia</taxon>
        <taxon>Gnathifera</taxon>
        <taxon>Rotifera</taxon>
        <taxon>Eurotatoria</taxon>
        <taxon>Bdelloidea</taxon>
        <taxon>Philodinida</taxon>
        <taxon>Philodinidae</taxon>
        <taxon>Didymodactylos</taxon>
    </lineage>
</organism>
<evidence type="ECO:0000313" key="1">
    <source>
        <dbReference type="EMBL" id="CAF4692529.1"/>
    </source>
</evidence>
<sequence>MDVSAYAPIPIIIEDIIQYYWVSNNIGSQYYYNIVR</sequence>
<accession>A0A8S3A6E1</accession>
<gene>
    <name evidence="1" type="ORF">SRO942_LOCUS51266</name>
</gene>
<proteinExistence type="predicted"/>
<reference evidence="1" key="1">
    <citation type="submission" date="2021-02" db="EMBL/GenBank/DDBJ databases">
        <authorList>
            <person name="Nowell W R."/>
        </authorList>
    </citation>
    <scope>NUCLEOTIDE SEQUENCE</scope>
</reference>
<protein>
    <submittedName>
        <fullName evidence="1">Uncharacterized protein</fullName>
    </submittedName>
</protein>
<comment type="caution">
    <text evidence="1">The sequence shown here is derived from an EMBL/GenBank/DDBJ whole genome shotgun (WGS) entry which is preliminary data.</text>
</comment>
<feature type="non-terminal residue" evidence="1">
    <location>
        <position position="36"/>
    </location>
</feature>
<evidence type="ECO:0000313" key="2">
    <source>
        <dbReference type="Proteomes" id="UP000681722"/>
    </source>
</evidence>
<dbReference type="Proteomes" id="UP000681722">
    <property type="component" value="Unassembled WGS sequence"/>
</dbReference>
<dbReference type="EMBL" id="CAJOBC010158751">
    <property type="protein sequence ID" value="CAF4692529.1"/>
    <property type="molecule type" value="Genomic_DNA"/>
</dbReference>